<dbReference type="InterPro" id="IPR006553">
    <property type="entry name" value="Leu-rich_rpt_Cys-con_subtyp"/>
</dbReference>
<dbReference type="InterPro" id="IPR032675">
    <property type="entry name" value="LRR_dom_sf"/>
</dbReference>
<proteinExistence type="predicted"/>
<dbReference type="SMART" id="SM00367">
    <property type="entry name" value="LRR_CC"/>
    <property type="match status" value="1"/>
</dbReference>
<name>A0AAD8IQF8_9APIA</name>
<evidence type="ECO:0000313" key="1">
    <source>
        <dbReference type="EMBL" id="KAK1388180.1"/>
    </source>
</evidence>
<gene>
    <name evidence="1" type="ORF">POM88_016358</name>
</gene>
<reference evidence="1" key="2">
    <citation type="submission" date="2023-05" db="EMBL/GenBank/DDBJ databases">
        <authorList>
            <person name="Schelkunov M.I."/>
        </authorList>
    </citation>
    <scope>NUCLEOTIDE SEQUENCE</scope>
    <source>
        <strain evidence="1">Hsosn_3</strain>
        <tissue evidence="1">Leaf</tissue>
    </source>
</reference>
<dbReference type="EMBL" id="JAUIZM010000004">
    <property type="protein sequence ID" value="KAK1388180.1"/>
    <property type="molecule type" value="Genomic_DNA"/>
</dbReference>
<dbReference type="Proteomes" id="UP001237642">
    <property type="component" value="Unassembled WGS sequence"/>
</dbReference>
<dbReference type="AlphaFoldDB" id="A0AAD8IQF8"/>
<organism evidence="1 2">
    <name type="scientific">Heracleum sosnowskyi</name>
    <dbReference type="NCBI Taxonomy" id="360622"/>
    <lineage>
        <taxon>Eukaryota</taxon>
        <taxon>Viridiplantae</taxon>
        <taxon>Streptophyta</taxon>
        <taxon>Embryophyta</taxon>
        <taxon>Tracheophyta</taxon>
        <taxon>Spermatophyta</taxon>
        <taxon>Magnoliopsida</taxon>
        <taxon>eudicotyledons</taxon>
        <taxon>Gunneridae</taxon>
        <taxon>Pentapetalae</taxon>
        <taxon>asterids</taxon>
        <taxon>campanulids</taxon>
        <taxon>Apiales</taxon>
        <taxon>Apiaceae</taxon>
        <taxon>Apioideae</taxon>
        <taxon>apioid superclade</taxon>
        <taxon>Tordylieae</taxon>
        <taxon>Tordyliinae</taxon>
        <taxon>Heracleum</taxon>
    </lineage>
</organism>
<sequence>MAKGGLKNETLDHIFQKLMVVAGCGGGMKMGGGRVITEWKDILMELLLRIVSLVDDRSVIVASGAIRYNCTQLQYLNLGWCENVGDIGVMCLAYGYPDLRILYLCGFVLVTGIVRETMTTYVY</sequence>
<protein>
    <recommendedName>
        <fullName evidence="3">F-box protein</fullName>
    </recommendedName>
</protein>
<evidence type="ECO:0008006" key="3">
    <source>
        <dbReference type="Google" id="ProtNLM"/>
    </source>
</evidence>
<comment type="caution">
    <text evidence="1">The sequence shown here is derived from an EMBL/GenBank/DDBJ whole genome shotgun (WGS) entry which is preliminary data.</text>
</comment>
<reference evidence="1" key="1">
    <citation type="submission" date="2023-02" db="EMBL/GenBank/DDBJ databases">
        <title>Genome of toxic invasive species Heracleum sosnowskyi carries increased number of genes despite the absence of recent whole-genome duplications.</title>
        <authorList>
            <person name="Schelkunov M."/>
            <person name="Shtratnikova V."/>
            <person name="Makarenko M."/>
            <person name="Klepikova A."/>
            <person name="Omelchenko D."/>
            <person name="Novikova G."/>
            <person name="Obukhova E."/>
            <person name="Bogdanov V."/>
            <person name="Penin A."/>
            <person name="Logacheva M."/>
        </authorList>
    </citation>
    <scope>NUCLEOTIDE SEQUENCE</scope>
    <source>
        <strain evidence="1">Hsosn_3</strain>
        <tissue evidence="1">Leaf</tissue>
    </source>
</reference>
<keyword evidence="2" id="KW-1185">Reference proteome</keyword>
<evidence type="ECO:0000313" key="2">
    <source>
        <dbReference type="Proteomes" id="UP001237642"/>
    </source>
</evidence>
<accession>A0AAD8IQF8</accession>
<dbReference type="Gene3D" id="3.80.10.10">
    <property type="entry name" value="Ribonuclease Inhibitor"/>
    <property type="match status" value="1"/>
</dbReference>
<dbReference type="SUPFAM" id="SSF52047">
    <property type="entry name" value="RNI-like"/>
    <property type="match status" value="1"/>
</dbReference>